<keyword evidence="1" id="KW-0472">Membrane</keyword>
<organism evidence="2">
    <name type="scientific">Salmonella newport</name>
    <dbReference type="NCBI Taxonomy" id="108619"/>
    <lineage>
        <taxon>Bacteria</taxon>
        <taxon>Pseudomonadati</taxon>
        <taxon>Pseudomonadota</taxon>
        <taxon>Gammaproteobacteria</taxon>
        <taxon>Enterobacterales</taxon>
        <taxon>Enterobacteriaceae</taxon>
        <taxon>Salmonella</taxon>
    </lineage>
</organism>
<comment type="caution">
    <text evidence="2">The sequence shown here is derived from an EMBL/GenBank/DDBJ whole genome shotgun (WGS) entry which is preliminary data.</text>
</comment>
<feature type="non-terminal residue" evidence="2">
    <location>
        <position position="1"/>
    </location>
</feature>
<evidence type="ECO:0000313" key="2">
    <source>
        <dbReference type="EMBL" id="EBS4548828.1"/>
    </source>
</evidence>
<evidence type="ECO:0000256" key="1">
    <source>
        <dbReference type="SAM" id="Phobius"/>
    </source>
</evidence>
<name>A0A5U9VWS3_SALNE</name>
<gene>
    <name evidence="2" type="ORF">DQK32_23625</name>
</gene>
<protein>
    <submittedName>
        <fullName evidence="2">Sel1 repeat family protein</fullName>
    </submittedName>
</protein>
<dbReference type="Proteomes" id="UP000839885">
    <property type="component" value="Unassembled WGS sequence"/>
</dbReference>
<feature type="transmembrane region" description="Helical" evidence="1">
    <location>
        <begin position="32"/>
        <end position="52"/>
    </location>
</feature>
<sequence>AMRFFLVVSDLIRKKRSALLRYGCRTAIHKWIINWGYSPLMISLVIMWMSLIKPGRPR</sequence>
<proteinExistence type="predicted"/>
<dbReference type="EMBL" id="AAGVNP010000198">
    <property type="protein sequence ID" value="EBS4548828.1"/>
    <property type="molecule type" value="Genomic_DNA"/>
</dbReference>
<reference evidence="2" key="1">
    <citation type="submission" date="2018-06" db="EMBL/GenBank/DDBJ databases">
        <authorList>
            <person name="Ashton P.M."/>
            <person name="Dallman T."/>
            <person name="Nair S."/>
            <person name="De Pinna E."/>
            <person name="Peters T."/>
            <person name="Grant K."/>
        </authorList>
    </citation>
    <scope>NUCLEOTIDE SEQUENCE [LARGE SCALE GENOMIC DNA]</scope>
    <source>
        <strain evidence="2">160804</strain>
    </source>
</reference>
<keyword evidence="1" id="KW-1133">Transmembrane helix</keyword>
<keyword evidence="1" id="KW-0812">Transmembrane</keyword>
<accession>A0A5U9VWS3</accession>
<dbReference type="AlphaFoldDB" id="A0A5U9VWS3"/>